<dbReference type="EMBL" id="AHKF01000011">
    <property type="protein sequence ID" value="EIA09795.1"/>
    <property type="molecule type" value="Genomic_DNA"/>
</dbReference>
<dbReference type="Proteomes" id="UP000005566">
    <property type="component" value="Unassembled WGS sequence"/>
</dbReference>
<protein>
    <submittedName>
        <fullName evidence="1">Uncharacterized protein</fullName>
    </submittedName>
</protein>
<comment type="caution">
    <text evidence="1">The sequence shown here is derived from an EMBL/GenBank/DDBJ whole genome shotgun (WGS) entry which is preliminary data.</text>
</comment>
<evidence type="ECO:0000313" key="1">
    <source>
        <dbReference type="EMBL" id="EIA09795.1"/>
    </source>
</evidence>
<dbReference type="AlphaFoldDB" id="H7FNZ4"/>
<accession>H7FNZ4</accession>
<reference evidence="1 2" key="1">
    <citation type="journal article" date="2014" name="Acta Crystallogr. D">
        <title>Structure-based characterization and antifreeze properties of a hyperactive ice-binding protein from the Antarctic bacterium Flavobacterium frigoris PS1.</title>
        <authorList>
            <person name="Do H."/>
            <person name="Kim S.J."/>
            <person name="Kim H.J."/>
            <person name="Lee J.H."/>
        </authorList>
    </citation>
    <scope>NUCLEOTIDE SEQUENCE [LARGE SCALE GENOMIC DNA]</scope>
    <source>
        <strain evidence="1 2">PS1</strain>
    </source>
</reference>
<name>H7FNZ4_FLAFP</name>
<proteinExistence type="predicted"/>
<evidence type="ECO:0000313" key="2">
    <source>
        <dbReference type="Proteomes" id="UP000005566"/>
    </source>
</evidence>
<gene>
    <name evidence="1" type="ORF">HJ01_00892</name>
</gene>
<organism evidence="1 2">
    <name type="scientific">Flavobacterium frigoris (strain PS1)</name>
    <dbReference type="NCBI Taxonomy" id="1086011"/>
    <lineage>
        <taxon>Bacteria</taxon>
        <taxon>Pseudomonadati</taxon>
        <taxon>Bacteroidota</taxon>
        <taxon>Flavobacteriia</taxon>
        <taxon>Flavobacteriales</taxon>
        <taxon>Flavobacteriaceae</taxon>
        <taxon>Flavobacterium</taxon>
    </lineage>
</organism>
<sequence>MFSKYINNFTFKKQFGNNLITLDKSLTLGIQNIFNYHY</sequence>
<keyword evidence="2" id="KW-1185">Reference proteome</keyword>